<keyword evidence="3" id="KW-1185">Reference proteome</keyword>
<evidence type="ECO:0000313" key="2">
    <source>
        <dbReference type="EMBL" id="VUC35301.1"/>
    </source>
</evidence>
<comment type="caution">
    <text evidence="2">The sequence shown here is derived from an EMBL/GenBank/DDBJ whole genome shotgun (WGS) entry which is preliminary data.</text>
</comment>
<name>A0ABY6UXE1_BIOOC</name>
<gene>
    <name evidence="2" type="ORF">CLO192961_LOCUS408900</name>
</gene>
<organism evidence="2 3">
    <name type="scientific">Bionectria ochroleuca</name>
    <name type="common">Gliocladium roseum</name>
    <dbReference type="NCBI Taxonomy" id="29856"/>
    <lineage>
        <taxon>Eukaryota</taxon>
        <taxon>Fungi</taxon>
        <taxon>Dikarya</taxon>
        <taxon>Ascomycota</taxon>
        <taxon>Pezizomycotina</taxon>
        <taxon>Sordariomycetes</taxon>
        <taxon>Hypocreomycetidae</taxon>
        <taxon>Hypocreales</taxon>
        <taxon>Bionectriaceae</taxon>
        <taxon>Clonostachys</taxon>
    </lineage>
</organism>
<sequence length="642" mass="75161">MTASHGSDMFLSFEELVKSTDEELVELILSHPWEPVGYWYCLTIRLDDNPRPPSRSELQQLADRLDRQRKAALATPLPITKVRHELARRLRRTRSSLGQLGTGEPQPFIGPETHPDHIYREREKAAYKLILELSGRPLCPIQRLVEISDSEPRSDASRMCRPWDRYLRSLLLVGRDSLKWWQTFSLQLKDWERFRIWQRDHRGPNHHDTYESFVQEIYRDSKIFFGEENYRNWCEDMEEDPMPLWRKWETREKNRDICREHDCDGFEGYCDAVRNRLESHGFTQSFQLHQDLLKQDPLSTWVEYVYYNYWRLDCHIMALDRKQQQMKEEWSKAQSGNLFGLGEGTTRAKERWYEDEKISLLFDFFDQSLTIEALKDQSESPTRVFQNTTAAVRDAEALFNLKQAERRQTSKEASRAVNTLNEVLAKNEKAKTDLLRASDRQKVFHNLLRYSSEAWQQAELRHWQQRIIDWAYGELRSVERETRELPGASSIPMNTTKLRRKRVEFTEAEPTIHYLSSRESETTNEDLDYDENEHRTKRLHLSLDRHPSSSGSLLGSSTGLSSEFACLVGEQAPAQGKYMQSAARVDAKEQAQKGWVNKKQSGKAKQLRATTAASKTRESQPLRRSPRFAGPQRASEANQGQP</sequence>
<evidence type="ECO:0000313" key="3">
    <source>
        <dbReference type="Proteomes" id="UP000766486"/>
    </source>
</evidence>
<evidence type="ECO:0000256" key="1">
    <source>
        <dbReference type="SAM" id="MobiDB-lite"/>
    </source>
</evidence>
<accession>A0ABY6UXE1</accession>
<feature type="region of interest" description="Disordered" evidence="1">
    <location>
        <begin position="585"/>
        <end position="642"/>
    </location>
</feature>
<protein>
    <submittedName>
        <fullName evidence="2">Uncharacterized protein</fullName>
    </submittedName>
</protein>
<dbReference type="Proteomes" id="UP000766486">
    <property type="component" value="Unassembled WGS sequence"/>
</dbReference>
<proteinExistence type="predicted"/>
<reference evidence="2 3" key="1">
    <citation type="submission" date="2019-06" db="EMBL/GenBank/DDBJ databases">
        <authorList>
            <person name="Broberg M."/>
        </authorList>
    </citation>
    <scope>NUCLEOTIDE SEQUENCE [LARGE SCALE GENOMIC DNA]</scope>
</reference>
<dbReference type="EMBL" id="CABFNS010000909">
    <property type="protein sequence ID" value="VUC35301.1"/>
    <property type="molecule type" value="Genomic_DNA"/>
</dbReference>